<proteinExistence type="predicted"/>
<evidence type="ECO:0000256" key="1">
    <source>
        <dbReference type="SAM" id="SignalP"/>
    </source>
</evidence>
<feature type="signal peptide" evidence="1">
    <location>
        <begin position="1"/>
        <end position="17"/>
    </location>
</feature>
<sequence>MHFTTALILAAAATVSAIDLAVQGKTSISGNFSVAGGETGLIAVINRCDYPVYLKSIDGGKGRPEPPLSTLAPAGISQNNMYQERLKELGGGDGTSIKISRDPDSSHWSHGILQIEYSVKNGRVWFDGSNINCHGTECPFYDSGVMLKGAGGQFGSTCTEAMCRPHTCDTGAHWYMKDDDNLAVKDCPQTAGLSVVLCAKDASLKMVKRVKGSV</sequence>
<dbReference type="EMBL" id="MU004231">
    <property type="protein sequence ID" value="KAF2673545.1"/>
    <property type="molecule type" value="Genomic_DNA"/>
</dbReference>
<organism evidence="2 3">
    <name type="scientific">Microthyrium microscopicum</name>
    <dbReference type="NCBI Taxonomy" id="703497"/>
    <lineage>
        <taxon>Eukaryota</taxon>
        <taxon>Fungi</taxon>
        <taxon>Dikarya</taxon>
        <taxon>Ascomycota</taxon>
        <taxon>Pezizomycotina</taxon>
        <taxon>Dothideomycetes</taxon>
        <taxon>Dothideomycetes incertae sedis</taxon>
        <taxon>Microthyriales</taxon>
        <taxon>Microthyriaceae</taxon>
        <taxon>Microthyrium</taxon>
    </lineage>
</organism>
<evidence type="ECO:0000313" key="3">
    <source>
        <dbReference type="Proteomes" id="UP000799302"/>
    </source>
</evidence>
<keyword evidence="1" id="KW-0732">Signal</keyword>
<name>A0A6A6UMP3_9PEZI</name>
<reference evidence="2" key="1">
    <citation type="journal article" date="2020" name="Stud. Mycol.">
        <title>101 Dothideomycetes genomes: a test case for predicting lifestyles and emergence of pathogens.</title>
        <authorList>
            <person name="Haridas S."/>
            <person name="Albert R."/>
            <person name="Binder M."/>
            <person name="Bloem J."/>
            <person name="Labutti K."/>
            <person name="Salamov A."/>
            <person name="Andreopoulos B."/>
            <person name="Baker S."/>
            <person name="Barry K."/>
            <person name="Bills G."/>
            <person name="Bluhm B."/>
            <person name="Cannon C."/>
            <person name="Castanera R."/>
            <person name="Culley D."/>
            <person name="Daum C."/>
            <person name="Ezra D."/>
            <person name="Gonzalez J."/>
            <person name="Henrissat B."/>
            <person name="Kuo A."/>
            <person name="Liang C."/>
            <person name="Lipzen A."/>
            <person name="Lutzoni F."/>
            <person name="Magnuson J."/>
            <person name="Mondo S."/>
            <person name="Nolan M."/>
            <person name="Ohm R."/>
            <person name="Pangilinan J."/>
            <person name="Park H.-J."/>
            <person name="Ramirez L."/>
            <person name="Alfaro M."/>
            <person name="Sun H."/>
            <person name="Tritt A."/>
            <person name="Yoshinaga Y."/>
            <person name="Zwiers L.-H."/>
            <person name="Turgeon B."/>
            <person name="Goodwin S."/>
            <person name="Spatafora J."/>
            <person name="Crous P."/>
            <person name="Grigoriev I."/>
        </authorList>
    </citation>
    <scope>NUCLEOTIDE SEQUENCE</scope>
    <source>
        <strain evidence="2">CBS 115976</strain>
    </source>
</reference>
<dbReference type="AlphaFoldDB" id="A0A6A6UMP3"/>
<dbReference type="PANTHER" id="PTHR36195:SF4">
    <property type="entry name" value="DOMAIN PROTEIN, PUTATIVE (AFU_ORTHOLOGUE AFUA_5G01990)-RELATED"/>
    <property type="match status" value="1"/>
</dbReference>
<dbReference type="PANTHER" id="PTHR36195">
    <property type="entry name" value="DOMAIN PROTEIN, PUTATIVE (AFU_ORTHOLOGUE AFUA_5G01990)-RELATED-RELATED"/>
    <property type="match status" value="1"/>
</dbReference>
<dbReference type="OrthoDB" id="5144514at2759"/>
<protein>
    <submittedName>
        <fullName evidence="2">Uncharacterized protein</fullName>
    </submittedName>
</protein>
<accession>A0A6A6UMP3</accession>
<dbReference type="InterPro" id="IPR006771">
    <property type="entry name" value="CetA-like"/>
</dbReference>
<keyword evidence="3" id="KW-1185">Reference proteome</keyword>
<dbReference type="Proteomes" id="UP000799302">
    <property type="component" value="Unassembled WGS sequence"/>
</dbReference>
<dbReference type="Pfam" id="PF04681">
    <property type="entry name" value="Bys1"/>
    <property type="match status" value="1"/>
</dbReference>
<feature type="chain" id="PRO_5025592188" evidence="1">
    <location>
        <begin position="18"/>
        <end position="214"/>
    </location>
</feature>
<evidence type="ECO:0000313" key="2">
    <source>
        <dbReference type="EMBL" id="KAF2673545.1"/>
    </source>
</evidence>
<gene>
    <name evidence="2" type="ORF">BT63DRAFT_451594</name>
</gene>